<evidence type="ECO:0000313" key="11">
    <source>
        <dbReference type="Proteomes" id="UP001153737"/>
    </source>
</evidence>
<evidence type="ECO:0000256" key="1">
    <source>
        <dbReference type="ARBA" id="ARBA00004651"/>
    </source>
</evidence>
<comment type="subcellular location">
    <subcellularLocation>
        <location evidence="1">Cell membrane</location>
        <topology evidence="1">Multi-pass membrane protein</topology>
    </subcellularLocation>
</comment>
<keyword evidence="7" id="KW-0472">Membrane</keyword>
<evidence type="ECO:0000256" key="5">
    <source>
        <dbReference type="ARBA" id="ARBA00022725"/>
    </source>
</evidence>
<dbReference type="GO" id="GO:0004984">
    <property type="term" value="F:olfactory receptor activity"/>
    <property type="evidence" value="ECO:0007669"/>
    <property type="project" value="InterPro"/>
</dbReference>
<dbReference type="Proteomes" id="UP001153737">
    <property type="component" value="Chromosome 2"/>
</dbReference>
<dbReference type="GO" id="GO:0007165">
    <property type="term" value="P:signal transduction"/>
    <property type="evidence" value="ECO:0007669"/>
    <property type="project" value="UniProtKB-KW"/>
</dbReference>
<keyword evidence="5" id="KW-0552">Olfaction</keyword>
<reference evidence="10" key="2">
    <citation type="submission" date="2022-10" db="EMBL/GenBank/DDBJ databases">
        <authorList>
            <consortium name="ENA_rothamsted_submissions"/>
            <consortium name="culmorum"/>
            <person name="King R."/>
        </authorList>
    </citation>
    <scope>NUCLEOTIDE SEQUENCE</scope>
</reference>
<keyword evidence="9" id="KW-0807">Transducer</keyword>
<evidence type="ECO:0000256" key="7">
    <source>
        <dbReference type="ARBA" id="ARBA00023136"/>
    </source>
</evidence>
<dbReference type="EMBL" id="OU896708">
    <property type="protein sequence ID" value="CAH1155990.1"/>
    <property type="molecule type" value="Genomic_DNA"/>
</dbReference>
<dbReference type="GO" id="GO:0005886">
    <property type="term" value="C:plasma membrane"/>
    <property type="evidence" value="ECO:0007669"/>
    <property type="project" value="UniProtKB-SubCell"/>
</dbReference>
<name>A0A9P0GMG8_PHACE</name>
<dbReference type="Pfam" id="PF02949">
    <property type="entry name" value="7tm_6"/>
    <property type="match status" value="1"/>
</dbReference>
<keyword evidence="11" id="KW-1185">Reference proteome</keyword>
<dbReference type="AlphaFoldDB" id="A0A9P0GMG8"/>
<dbReference type="PANTHER" id="PTHR21137">
    <property type="entry name" value="ODORANT RECEPTOR"/>
    <property type="match status" value="1"/>
</dbReference>
<gene>
    <name evidence="10" type="ORF">PHAECO_LOCUS6129</name>
</gene>
<evidence type="ECO:0000256" key="6">
    <source>
        <dbReference type="ARBA" id="ARBA00022989"/>
    </source>
</evidence>
<keyword evidence="4" id="KW-0812">Transmembrane</keyword>
<accession>A0A9P0GMG8</accession>
<sequence length="147" mass="16742">METIEHLVVRFEHVGDVFVAAAAEKNPLLRREKIHAAIRYHKAVIEMGKLLNKCFSPCMVVHISLTGPVLGVAGFRFLTSTSVSDVIYSMDWYNLEKDLQRDLMIVMMRCQKPVLVRAGPFGTMRYSTIVTILKTSYSYITLLKQTM</sequence>
<dbReference type="PANTHER" id="PTHR21137:SF35">
    <property type="entry name" value="ODORANT RECEPTOR 19A-RELATED"/>
    <property type="match status" value="1"/>
</dbReference>
<evidence type="ECO:0000256" key="3">
    <source>
        <dbReference type="ARBA" id="ARBA00022606"/>
    </source>
</evidence>
<protein>
    <recommendedName>
        <fullName evidence="12">Odorant receptor</fullName>
    </recommendedName>
</protein>
<proteinExistence type="predicted"/>
<evidence type="ECO:0000256" key="4">
    <source>
        <dbReference type="ARBA" id="ARBA00022692"/>
    </source>
</evidence>
<evidence type="ECO:0008006" key="12">
    <source>
        <dbReference type="Google" id="ProtNLM"/>
    </source>
</evidence>
<evidence type="ECO:0000313" key="10">
    <source>
        <dbReference type="EMBL" id="CAH1155990.1"/>
    </source>
</evidence>
<keyword evidence="3" id="KW-0716">Sensory transduction</keyword>
<reference evidence="10" key="1">
    <citation type="submission" date="2022-01" db="EMBL/GenBank/DDBJ databases">
        <authorList>
            <person name="King R."/>
        </authorList>
    </citation>
    <scope>NUCLEOTIDE SEQUENCE</scope>
</reference>
<organism evidence="10 11">
    <name type="scientific">Phaedon cochleariae</name>
    <name type="common">Mustard beetle</name>
    <dbReference type="NCBI Taxonomy" id="80249"/>
    <lineage>
        <taxon>Eukaryota</taxon>
        <taxon>Metazoa</taxon>
        <taxon>Ecdysozoa</taxon>
        <taxon>Arthropoda</taxon>
        <taxon>Hexapoda</taxon>
        <taxon>Insecta</taxon>
        <taxon>Pterygota</taxon>
        <taxon>Neoptera</taxon>
        <taxon>Endopterygota</taxon>
        <taxon>Coleoptera</taxon>
        <taxon>Polyphaga</taxon>
        <taxon>Cucujiformia</taxon>
        <taxon>Chrysomeloidea</taxon>
        <taxon>Chrysomelidae</taxon>
        <taxon>Chrysomelinae</taxon>
        <taxon>Chrysomelini</taxon>
        <taxon>Phaedon</taxon>
    </lineage>
</organism>
<evidence type="ECO:0000256" key="8">
    <source>
        <dbReference type="ARBA" id="ARBA00023170"/>
    </source>
</evidence>
<evidence type="ECO:0000256" key="2">
    <source>
        <dbReference type="ARBA" id="ARBA00022475"/>
    </source>
</evidence>
<keyword evidence="8" id="KW-0675">Receptor</keyword>
<dbReference type="OrthoDB" id="6814414at2759"/>
<dbReference type="InterPro" id="IPR004117">
    <property type="entry name" value="7tm6_olfct_rcpt"/>
</dbReference>
<evidence type="ECO:0000256" key="9">
    <source>
        <dbReference type="ARBA" id="ARBA00023224"/>
    </source>
</evidence>
<keyword evidence="2" id="KW-1003">Cell membrane</keyword>
<dbReference type="GO" id="GO:0005549">
    <property type="term" value="F:odorant binding"/>
    <property type="evidence" value="ECO:0007669"/>
    <property type="project" value="InterPro"/>
</dbReference>
<keyword evidence="6" id="KW-1133">Transmembrane helix</keyword>